<name>A0A9P3BX15_ASPVI</name>
<dbReference type="AlphaFoldDB" id="A0A9P3BX15"/>
<evidence type="ECO:0000313" key="2">
    <source>
        <dbReference type="Proteomes" id="UP000710440"/>
    </source>
</evidence>
<dbReference type="EMBL" id="BOPL01000005">
    <property type="protein sequence ID" value="GIK03562.1"/>
    <property type="molecule type" value="Genomic_DNA"/>
</dbReference>
<dbReference type="RefSeq" id="XP_043126748.1">
    <property type="nucleotide sequence ID" value="XM_043270813.1"/>
</dbReference>
<reference evidence="1 2" key="1">
    <citation type="submission" date="2021-02" db="EMBL/GenBank/DDBJ databases">
        <title>Pan-genome distribution and transcriptional activeness of fungal secondary metabolism genes in Aspergillus section Fumigati.</title>
        <authorList>
            <person name="Takahashi H."/>
            <person name="Umemura M."/>
            <person name="Ninomiya A."/>
            <person name="Kusuya Y."/>
            <person name="Urayama S."/>
            <person name="Shimizu M."/>
            <person name="Watanabe A."/>
            <person name="Kamei K."/>
            <person name="Yaguchi T."/>
            <person name="Hagiwara D."/>
        </authorList>
    </citation>
    <scope>NUCLEOTIDE SEQUENCE [LARGE SCALE GENOMIC DNA]</scope>
    <source>
        <strain evidence="1 2">IFM 47045</strain>
    </source>
</reference>
<dbReference type="Proteomes" id="UP000710440">
    <property type="component" value="Unassembled WGS sequence"/>
</dbReference>
<keyword evidence="2" id="KW-1185">Reference proteome</keyword>
<organism evidence="1 2">
    <name type="scientific">Aspergillus viridinutans</name>
    <dbReference type="NCBI Taxonomy" id="75553"/>
    <lineage>
        <taxon>Eukaryota</taxon>
        <taxon>Fungi</taxon>
        <taxon>Dikarya</taxon>
        <taxon>Ascomycota</taxon>
        <taxon>Pezizomycotina</taxon>
        <taxon>Eurotiomycetes</taxon>
        <taxon>Eurotiomycetidae</taxon>
        <taxon>Eurotiales</taxon>
        <taxon>Aspergillaceae</taxon>
        <taxon>Aspergillus</taxon>
        <taxon>Aspergillus subgen. Fumigati</taxon>
    </lineage>
</organism>
<accession>A0A9P3BX15</accession>
<dbReference type="OrthoDB" id="4505924at2759"/>
<dbReference type="GeneID" id="66935616"/>
<comment type="caution">
    <text evidence="1">The sequence shown here is derived from an EMBL/GenBank/DDBJ whole genome shotgun (WGS) entry which is preliminary data.</text>
</comment>
<sequence>MFSFSSPSLYSLSVGQAMLLRTLLLTLMNRTHHSHDYRISAATQLEILSLIDQLKRRIHKANAIALRQYLPAYMVTLDDVDFDVGRAICCLSPLGSACLQGPLLQHAFLSGKREQDAQDTRMIWEMIYSPELGVLPGETSSSALQHLTSTASQILQRYANRPDDGSIDMTSLSTPAGGDFNSSFNAHYWTPQKDTAERYREWAARRSPDSETCLIQIQVSNAFIERLRSAGIWFSAD</sequence>
<protein>
    <submittedName>
        <fullName evidence="1">Uncharacterized protein</fullName>
    </submittedName>
</protein>
<evidence type="ECO:0000313" key="1">
    <source>
        <dbReference type="EMBL" id="GIK03562.1"/>
    </source>
</evidence>
<proteinExistence type="predicted"/>
<gene>
    <name evidence="1" type="ORF">Aspvir_007634</name>
</gene>